<dbReference type="OrthoDB" id="9989066at2759"/>
<proteinExistence type="predicted"/>
<dbReference type="AlphaFoldDB" id="A0A6S7IST0"/>
<name>A0A6S7IST0_PARCT</name>
<reference evidence="1" key="1">
    <citation type="submission" date="2020-04" db="EMBL/GenBank/DDBJ databases">
        <authorList>
            <person name="Alioto T."/>
            <person name="Alioto T."/>
            <person name="Gomez Garrido J."/>
        </authorList>
    </citation>
    <scope>NUCLEOTIDE SEQUENCE</scope>
    <source>
        <strain evidence="1">A484AB</strain>
    </source>
</reference>
<keyword evidence="2" id="KW-1185">Reference proteome</keyword>
<dbReference type="Proteomes" id="UP001152795">
    <property type="component" value="Unassembled WGS sequence"/>
</dbReference>
<accession>A0A6S7IST0</accession>
<dbReference type="EMBL" id="CACRXK020010744">
    <property type="protein sequence ID" value="CAB4020030.1"/>
    <property type="molecule type" value="Genomic_DNA"/>
</dbReference>
<organism evidence="1 2">
    <name type="scientific">Paramuricea clavata</name>
    <name type="common">Red gorgonian</name>
    <name type="synonym">Violescent sea-whip</name>
    <dbReference type="NCBI Taxonomy" id="317549"/>
    <lineage>
        <taxon>Eukaryota</taxon>
        <taxon>Metazoa</taxon>
        <taxon>Cnidaria</taxon>
        <taxon>Anthozoa</taxon>
        <taxon>Octocorallia</taxon>
        <taxon>Malacalcyonacea</taxon>
        <taxon>Plexauridae</taxon>
        <taxon>Paramuricea</taxon>
    </lineage>
</organism>
<evidence type="ECO:0000313" key="2">
    <source>
        <dbReference type="Proteomes" id="UP001152795"/>
    </source>
</evidence>
<protein>
    <submittedName>
        <fullName evidence="1">Uncharacterized protein</fullName>
    </submittedName>
</protein>
<evidence type="ECO:0000313" key="1">
    <source>
        <dbReference type="EMBL" id="CAB4020030.1"/>
    </source>
</evidence>
<comment type="caution">
    <text evidence="1">The sequence shown here is derived from an EMBL/GenBank/DDBJ whole genome shotgun (WGS) entry which is preliminary data.</text>
</comment>
<sequence>MDETTRPYYGEDSPLKTMLLRIWFGITFLAVLIAFILGLVKAKDDAVMYLLVVNLLVSGIIGAMIAWWFHKGSIKTQSLVFVLFVGMCIVFQAIVSDVYIYHNPNSSSSNDVNPANVNNATTISPSTTIKLVVQMSKSQNGI</sequence>
<gene>
    <name evidence="1" type="ORF">PACLA_8A068305</name>
</gene>